<accession>A0ACC1N9K6</accession>
<reference evidence="1" key="1">
    <citation type="submission" date="2022-08" db="EMBL/GenBank/DDBJ databases">
        <title>Genome Sequence of Lecanicillium fungicola.</title>
        <authorList>
            <person name="Buettner E."/>
        </authorList>
    </citation>
    <scope>NUCLEOTIDE SEQUENCE</scope>
    <source>
        <strain evidence="1">Babe33</strain>
    </source>
</reference>
<gene>
    <name evidence="1" type="ORF">NQ176_g5462</name>
</gene>
<evidence type="ECO:0000313" key="2">
    <source>
        <dbReference type="Proteomes" id="UP001143910"/>
    </source>
</evidence>
<proteinExistence type="predicted"/>
<dbReference type="EMBL" id="JANJQO010000695">
    <property type="protein sequence ID" value="KAJ2975541.1"/>
    <property type="molecule type" value="Genomic_DNA"/>
</dbReference>
<protein>
    <submittedName>
        <fullName evidence="1">Uncharacterized protein</fullName>
    </submittedName>
</protein>
<sequence>MLKMETPQDIRSPGFDMSPRTRALTDYFAVVPLKSELASIQEQEPPSYELNGSDAHRRESTISFQDELPTRRSSTGTDSASDVTLGRKLSTSSISSRRPRYSASLHGQELQEHALRIRASSPPPQRFVVQFFLFLFFGLASRLGMRITSLSRPHTVTFVCLGFILLRSHSCFSFFSNHVRKFGTLDRPSLRRLRHFLGTLGKLGAIAMDAEASTTSPSAFGVWDNKVRPTSPRHPAHQIFHFFTSAVM</sequence>
<name>A0ACC1N9K6_9HYPO</name>
<dbReference type="Proteomes" id="UP001143910">
    <property type="component" value="Unassembled WGS sequence"/>
</dbReference>
<evidence type="ECO:0000313" key="1">
    <source>
        <dbReference type="EMBL" id="KAJ2975541.1"/>
    </source>
</evidence>
<comment type="caution">
    <text evidence="1">The sequence shown here is derived from an EMBL/GenBank/DDBJ whole genome shotgun (WGS) entry which is preliminary data.</text>
</comment>
<keyword evidence="2" id="KW-1185">Reference proteome</keyword>
<organism evidence="1 2">
    <name type="scientific">Zarea fungicola</name>
    <dbReference type="NCBI Taxonomy" id="93591"/>
    <lineage>
        <taxon>Eukaryota</taxon>
        <taxon>Fungi</taxon>
        <taxon>Dikarya</taxon>
        <taxon>Ascomycota</taxon>
        <taxon>Pezizomycotina</taxon>
        <taxon>Sordariomycetes</taxon>
        <taxon>Hypocreomycetidae</taxon>
        <taxon>Hypocreales</taxon>
        <taxon>Cordycipitaceae</taxon>
        <taxon>Zarea</taxon>
    </lineage>
</organism>